<protein>
    <recommendedName>
        <fullName evidence="2">Zinc-ribbon domain-containing protein</fullName>
    </recommendedName>
</protein>
<keyword evidence="4" id="KW-1185">Reference proteome</keyword>
<dbReference type="Proteomes" id="UP001162131">
    <property type="component" value="Unassembled WGS sequence"/>
</dbReference>
<dbReference type="InterPro" id="IPR026870">
    <property type="entry name" value="Zinc_ribbon_dom"/>
</dbReference>
<evidence type="ECO:0000313" key="4">
    <source>
        <dbReference type="Proteomes" id="UP001162131"/>
    </source>
</evidence>
<feature type="compositionally biased region" description="Basic and acidic residues" evidence="1">
    <location>
        <begin position="92"/>
        <end position="101"/>
    </location>
</feature>
<organism evidence="3 4">
    <name type="scientific">Blepharisma stoltei</name>
    <dbReference type="NCBI Taxonomy" id="1481888"/>
    <lineage>
        <taxon>Eukaryota</taxon>
        <taxon>Sar</taxon>
        <taxon>Alveolata</taxon>
        <taxon>Ciliophora</taxon>
        <taxon>Postciliodesmatophora</taxon>
        <taxon>Heterotrichea</taxon>
        <taxon>Heterotrichida</taxon>
        <taxon>Blepharismidae</taxon>
        <taxon>Blepharisma</taxon>
    </lineage>
</organism>
<accession>A0AAU9J705</accession>
<proteinExistence type="predicted"/>
<feature type="domain" description="Zinc-ribbon" evidence="2">
    <location>
        <begin position="278"/>
        <end position="299"/>
    </location>
</feature>
<dbReference type="Pfam" id="PF13913">
    <property type="entry name" value="zf-C2HC_2"/>
    <property type="match status" value="1"/>
</dbReference>
<feature type="region of interest" description="Disordered" evidence="1">
    <location>
        <begin position="88"/>
        <end position="147"/>
    </location>
</feature>
<dbReference type="Pfam" id="PF13240">
    <property type="entry name" value="Zn_Ribbon_1"/>
    <property type="match status" value="1"/>
</dbReference>
<reference evidence="3" key="1">
    <citation type="submission" date="2021-09" db="EMBL/GenBank/DDBJ databases">
        <authorList>
            <consortium name="AG Swart"/>
            <person name="Singh M."/>
            <person name="Singh A."/>
            <person name="Seah K."/>
            <person name="Emmerich C."/>
        </authorList>
    </citation>
    <scope>NUCLEOTIDE SEQUENCE</scope>
    <source>
        <strain evidence="3">ATCC30299</strain>
    </source>
</reference>
<dbReference type="AlphaFoldDB" id="A0AAU9J705"/>
<evidence type="ECO:0000313" key="3">
    <source>
        <dbReference type="EMBL" id="CAG9322731.1"/>
    </source>
</evidence>
<comment type="caution">
    <text evidence="3">The sequence shown here is derived from an EMBL/GenBank/DDBJ whole genome shotgun (WGS) entry which is preliminary data.</text>
</comment>
<sequence length="303" mass="35638">MTADPRKMICYVCGKLINISALATHQFKCAKIQSPRENDSKENAKSASVKEEYIKIQENYKSESEMIECPHCKRKFLEGRLPIHLKSCTSDHPYKPVKSKENQSNIKEYVPSKYMNKPQDKEKKVSDTPKNRKSEPAIKSRDKETKQIELKRNYSQMLKDIRYARKVQKAKEKWLHHARSLTPPGLKEILKKHKEKECPFCYEKIEFGFEFHVAACRDATVRENEKKLEDFKEEHKISEKSSNSNIRKRKYKPAEIQPKEGLERYKQNLLESSKKQSFCHLCGKQYLPDARFCAFCGKERIKI</sequence>
<feature type="compositionally biased region" description="Basic and acidic residues" evidence="1">
    <location>
        <begin position="118"/>
        <end position="147"/>
    </location>
</feature>
<dbReference type="EMBL" id="CAJZBQ010000032">
    <property type="protein sequence ID" value="CAG9322731.1"/>
    <property type="molecule type" value="Genomic_DNA"/>
</dbReference>
<gene>
    <name evidence="3" type="ORF">BSTOLATCC_MIC31847</name>
</gene>
<dbReference type="Gene3D" id="3.30.160.60">
    <property type="entry name" value="Classic Zinc Finger"/>
    <property type="match status" value="1"/>
</dbReference>
<name>A0AAU9J705_9CILI</name>
<evidence type="ECO:0000256" key="1">
    <source>
        <dbReference type="SAM" id="MobiDB-lite"/>
    </source>
</evidence>
<evidence type="ECO:0000259" key="2">
    <source>
        <dbReference type="Pfam" id="PF13240"/>
    </source>
</evidence>